<proteinExistence type="predicted"/>
<protein>
    <recommendedName>
        <fullName evidence="5">Ceramidase</fullName>
    </recommendedName>
</protein>
<evidence type="ECO:0000256" key="2">
    <source>
        <dbReference type="SAM" id="Phobius"/>
    </source>
</evidence>
<keyword evidence="2" id="KW-1133">Transmembrane helix</keyword>
<organism evidence="3 4">
    <name type="scientific">Triparma columacea</name>
    <dbReference type="NCBI Taxonomy" id="722753"/>
    <lineage>
        <taxon>Eukaryota</taxon>
        <taxon>Sar</taxon>
        <taxon>Stramenopiles</taxon>
        <taxon>Ochrophyta</taxon>
        <taxon>Bolidophyceae</taxon>
        <taxon>Parmales</taxon>
        <taxon>Triparmaceae</taxon>
        <taxon>Triparma</taxon>
    </lineage>
</organism>
<feature type="transmembrane region" description="Helical" evidence="2">
    <location>
        <begin position="20"/>
        <end position="42"/>
    </location>
</feature>
<dbReference type="OrthoDB" id="192229at2759"/>
<gene>
    <name evidence="3" type="ORF">TrCOL_g10142</name>
</gene>
<feature type="transmembrane region" description="Helical" evidence="2">
    <location>
        <begin position="220"/>
        <end position="238"/>
    </location>
</feature>
<evidence type="ECO:0000313" key="4">
    <source>
        <dbReference type="Proteomes" id="UP001165065"/>
    </source>
</evidence>
<feature type="transmembrane region" description="Helical" evidence="2">
    <location>
        <begin position="104"/>
        <end position="124"/>
    </location>
</feature>
<dbReference type="EMBL" id="BRYA01000012">
    <property type="protein sequence ID" value="GMI31850.1"/>
    <property type="molecule type" value="Genomic_DNA"/>
</dbReference>
<feature type="transmembrane region" description="Helical" evidence="2">
    <location>
        <begin position="159"/>
        <end position="182"/>
    </location>
</feature>
<comment type="caution">
    <text evidence="3">The sequence shown here is derived from an EMBL/GenBank/DDBJ whole genome shotgun (WGS) entry which is preliminary data.</text>
</comment>
<feature type="transmembrane region" description="Helical" evidence="2">
    <location>
        <begin position="253"/>
        <end position="271"/>
    </location>
</feature>
<name>A0A9W7G3N1_9STRA</name>
<feature type="transmembrane region" description="Helical" evidence="2">
    <location>
        <begin position="188"/>
        <end position="208"/>
    </location>
</feature>
<sequence>MISPLKIFLASTSTAHFRPVLWKGLGATIFLQLLLTSFFWVYCSDSEYDLDSDRPSPLIKPGRCPVGGYYSGTYWGTPYCLSNYCEECYMQDFIKSRANSYSNVAFLAVGTVILAFAVEDYLFFNVRSPDLPSKPNPLMDYDAAAPPNLMLGGAGKLHLLFAAAGASAMLWAGVGAFVYHASMTPRSAVWDICSVYTLVWFGIPYQLLSCFHFIKWKFPRVFMSIVIAGVIFTFRYPFEFTKQMKGSGENDKVVPLMAGVNFVLLILSYTVGVAFRQVKVRRIYDVWLMVVATALMFFAYVARESDEDWCIHHDSPIQGHAIWHTCMALGVMCFYLFLRQERPWGEGGRNGSLAESHEWMERDDVGAGTRRSDKSVLGFFRSSSSSSAASTPRDQLDLRGGNAIL</sequence>
<feature type="region of interest" description="Disordered" evidence="1">
    <location>
        <begin position="381"/>
        <end position="405"/>
    </location>
</feature>
<keyword evidence="2" id="KW-0812">Transmembrane</keyword>
<feature type="transmembrane region" description="Helical" evidence="2">
    <location>
        <begin position="321"/>
        <end position="338"/>
    </location>
</feature>
<dbReference type="Proteomes" id="UP001165065">
    <property type="component" value="Unassembled WGS sequence"/>
</dbReference>
<keyword evidence="2" id="KW-0472">Membrane</keyword>
<dbReference type="AlphaFoldDB" id="A0A9W7G3N1"/>
<evidence type="ECO:0008006" key="5">
    <source>
        <dbReference type="Google" id="ProtNLM"/>
    </source>
</evidence>
<evidence type="ECO:0000256" key="1">
    <source>
        <dbReference type="SAM" id="MobiDB-lite"/>
    </source>
</evidence>
<keyword evidence="4" id="KW-1185">Reference proteome</keyword>
<feature type="transmembrane region" description="Helical" evidence="2">
    <location>
        <begin position="283"/>
        <end position="301"/>
    </location>
</feature>
<reference evidence="4" key="1">
    <citation type="journal article" date="2023" name="Commun. Biol.">
        <title>Genome analysis of Parmales, the sister group of diatoms, reveals the evolutionary specialization of diatoms from phago-mixotrophs to photoautotrophs.</title>
        <authorList>
            <person name="Ban H."/>
            <person name="Sato S."/>
            <person name="Yoshikawa S."/>
            <person name="Yamada K."/>
            <person name="Nakamura Y."/>
            <person name="Ichinomiya M."/>
            <person name="Sato N."/>
            <person name="Blanc-Mathieu R."/>
            <person name="Endo H."/>
            <person name="Kuwata A."/>
            <person name="Ogata H."/>
        </authorList>
    </citation>
    <scope>NUCLEOTIDE SEQUENCE [LARGE SCALE GENOMIC DNA]</scope>
</reference>
<evidence type="ECO:0000313" key="3">
    <source>
        <dbReference type="EMBL" id="GMI31850.1"/>
    </source>
</evidence>
<accession>A0A9W7G3N1</accession>